<evidence type="ECO:0000256" key="6">
    <source>
        <dbReference type="ARBA" id="ARBA00023157"/>
    </source>
</evidence>
<dbReference type="InterPro" id="IPR000866">
    <property type="entry name" value="AhpC/TSA"/>
</dbReference>
<evidence type="ECO:0000256" key="10">
    <source>
        <dbReference type="PIRSR" id="PIRSR000239-1"/>
    </source>
</evidence>
<keyword evidence="7 9" id="KW-0676">Redox-active center</keyword>
<evidence type="ECO:0000256" key="4">
    <source>
        <dbReference type="ARBA" id="ARBA00022862"/>
    </source>
</evidence>
<dbReference type="InterPro" id="IPR013766">
    <property type="entry name" value="Thioredoxin_domain"/>
</dbReference>
<dbReference type="Pfam" id="PF10417">
    <property type="entry name" value="1-cysPrx_C"/>
    <property type="match status" value="1"/>
</dbReference>
<feature type="domain" description="Thioredoxin" evidence="11">
    <location>
        <begin position="3"/>
        <end position="164"/>
    </location>
</feature>
<evidence type="ECO:0000256" key="1">
    <source>
        <dbReference type="ARBA" id="ARBA00009796"/>
    </source>
</evidence>
<sequence length="198" mass="22096">MAPKVRHPAPDFVCRAVVNKEFKTICLKDYKGKYVVLFFWPFDFTLVCPTEIIAFSERVEEFRAIGCEVIGASADSVFSHLAWINTPRKEGGIGDMKIPLISDFNKDLSKAYDVLVESGDEIGATLRGLFIIDGEGILRQSTINDLPVGRNVDETLRLVEAFKFTDEHGEVCPAGWKKGARSINPKKSSDYFEAVNSQ</sequence>
<dbReference type="CDD" id="cd03015">
    <property type="entry name" value="PRX_Typ2cys"/>
    <property type="match status" value="1"/>
</dbReference>
<dbReference type="GO" id="GO:0045454">
    <property type="term" value="P:cell redox homeostasis"/>
    <property type="evidence" value="ECO:0007669"/>
    <property type="project" value="TreeGrafter"/>
</dbReference>
<dbReference type="AlphaFoldDB" id="F0W7Q1"/>
<accession>F0W7Q1</accession>
<evidence type="ECO:0000256" key="9">
    <source>
        <dbReference type="PIRNR" id="PIRNR000239"/>
    </source>
</evidence>
<dbReference type="InterPro" id="IPR050217">
    <property type="entry name" value="Peroxiredoxin"/>
</dbReference>
<dbReference type="GO" id="GO:0033554">
    <property type="term" value="P:cellular response to stress"/>
    <property type="evidence" value="ECO:0007669"/>
    <property type="project" value="TreeGrafter"/>
</dbReference>
<reference evidence="12" key="2">
    <citation type="submission" date="2011-02" db="EMBL/GenBank/DDBJ databases">
        <authorList>
            <person name="MacLean D."/>
        </authorList>
    </citation>
    <scope>NUCLEOTIDE SEQUENCE</scope>
</reference>
<comment type="catalytic activity">
    <reaction evidence="8">
        <text>a hydroperoxide + [thioredoxin]-dithiol = an alcohol + [thioredoxin]-disulfide + H2O</text>
        <dbReference type="Rhea" id="RHEA:62620"/>
        <dbReference type="Rhea" id="RHEA-COMP:10698"/>
        <dbReference type="Rhea" id="RHEA-COMP:10700"/>
        <dbReference type="ChEBI" id="CHEBI:15377"/>
        <dbReference type="ChEBI" id="CHEBI:29950"/>
        <dbReference type="ChEBI" id="CHEBI:30879"/>
        <dbReference type="ChEBI" id="CHEBI:35924"/>
        <dbReference type="ChEBI" id="CHEBI:50058"/>
        <dbReference type="EC" id="1.11.1.24"/>
    </reaction>
</comment>
<dbReference type="EC" id="1.11.1.24" evidence="2"/>
<dbReference type="PANTHER" id="PTHR10681">
    <property type="entry name" value="THIOREDOXIN PEROXIDASE"/>
    <property type="match status" value="1"/>
</dbReference>
<name>F0W7Q1_9STRA</name>
<keyword evidence="3 9" id="KW-0575">Peroxidase</keyword>
<keyword evidence="5 9" id="KW-0560">Oxidoreductase</keyword>
<protein>
    <recommendedName>
        <fullName evidence="2">thioredoxin-dependent peroxiredoxin</fullName>
        <ecNumber evidence="2">1.11.1.24</ecNumber>
    </recommendedName>
</protein>
<dbReference type="GO" id="GO:0005829">
    <property type="term" value="C:cytosol"/>
    <property type="evidence" value="ECO:0007669"/>
    <property type="project" value="TreeGrafter"/>
</dbReference>
<dbReference type="SUPFAM" id="SSF52833">
    <property type="entry name" value="Thioredoxin-like"/>
    <property type="match status" value="1"/>
</dbReference>
<evidence type="ECO:0000256" key="8">
    <source>
        <dbReference type="ARBA" id="ARBA00049091"/>
    </source>
</evidence>
<dbReference type="EMBL" id="FR824076">
    <property type="protein sequence ID" value="CCA17152.1"/>
    <property type="molecule type" value="Genomic_DNA"/>
</dbReference>
<evidence type="ECO:0000256" key="7">
    <source>
        <dbReference type="ARBA" id="ARBA00023284"/>
    </source>
</evidence>
<comment type="function">
    <text evidence="9">Thiol-specific peroxidase that catalyzes the reduction of hydrogen peroxide and organic hydroperoxides to water and alcohols, respectively.</text>
</comment>
<dbReference type="InterPro" id="IPR024706">
    <property type="entry name" value="Peroxiredoxin_AhpC-typ"/>
</dbReference>
<keyword evidence="6" id="KW-1015">Disulfide bond</keyword>
<evidence type="ECO:0000313" key="12">
    <source>
        <dbReference type="EMBL" id="CCA17152.1"/>
    </source>
</evidence>
<dbReference type="HOGENOM" id="CLU_042529_21_1_1"/>
<dbReference type="PROSITE" id="PS51352">
    <property type="entry name" value="THIOREDOXIN_2"/>
    <property type="match status" value="1"/>
</dbReference>
<evidence type="ECO:0000256" key="5">
    <source>
        <dbReference type="ARBA" id="ARBA00023002"/>
    </source>
</evidence>
<dbReference type="Gene3D" id="3.40.30.10">
    <property type="entry name" value="Glutaredoxin"/>
    <property type="match status" value="1"/>
</dbReference>
<dbReference type="Pfam" id="PF00578">
    <property type="entry name" value="AhpC-TSA"/>
    <property type="match status" value="1"/>
</dbReference>
<dbReference type="InterPro" id="IPR019479">
    <property type="entry name" value="Peroxiredoxin_C"/>
</dbReference>
<evidence type="ECO:0000256" key="2">
    <source>
        <dbReference type="ARBA" id="ARBA00013017"/>
    </source>
</evidence>
<organism evidence="12">
    <name type="scientific">Albugo laibachii Nc14</name>
    <dbReference type="NCBI Taxonomy" id="890382"/>
    <lineage>
        <taxon>Eukaryota</taxon>
        <taxon>Sar</taxon>
        <taxon>Stramenopiles</taxon>
        <taxon>Oomycota</taxon>
        <taxon>Peronosporomycetes</taxon>
        <taxon>Albuginales</taxon>
        <taxon>Albuginaceae</taxon>
        <taxon>Albugo</taxon>
    </lineage>
</organism>
<gene>
    <name evidence="12" type="primary">AlNc14C31G2855</name>
    <name evidence="12" type="ORF">ALNC14_032950</name>
</gene>
<dbReference type="GO" id="GO:0042744">
    <property type="term" value="P:hydrogen peroxide catabolic process"/>
    <property type="evidence" value="ECO:0007669"/>
    <property type="project" value="TreeGrafter"/>
</dbReference>
<proteinExistence type="inferred from homology"/>
<comment type="similarity">
    <text evidence="1">Belongs to the peroxiredoxin family. AhpC/Prx1 subfamily.</text>
</comment>
<evidence type="ECO:0000256" key="3">
    <source>
        <dbReference type="ARBA" id="ARBA00022559"/>
    </source>
</evidence>
<dbReference type="InterPro" id="IPR036249">
    <property type="entry name" value="Thioredoxin-like_sf"/>
</dbReference>
<dbReference type="GO" id="GO:0008379">
    <property type="term" value="F:thioredoxin peroxidase activity"/>
    <property type="evidence" value="ECO:0007669"/>
    <property type="project" value="TreeGrafter"/>
</dbReference>
<dbReference type="PANTHER" id="PTHR10681:SF171">
    <property type="entry name" value="PEROXIREDOXIN 4"/>
    <property type="match status" value="1"/>
</dbReference>
<dbReference type="FunFam" id="3.40.30.10:FF:000003">
    <property type="entry name" value="Peroxiredoxin 1"/>
    <property type="match status" value="1"/>
</dbReference>
<reference evidence="12" key="1">
    <citation type="journal article" date="2011" name="PLoS Biol.">
        <title>Gene gain and loss during evolution of obligate parasitism in the white rust pathogen of Arabidopsis thaliana.</title>
        <authorList>
            <person name="Kemen E."/>
            <person name="Gardiner A."/>
            <person name="Schultz-Larsen T."/>
            <person name="Kemen A.C."/>
            <person name="Balmuth A.L."/>
            <person name="Robert-Seilaniantz A."/>
            <person name="Bailey K."/>
            <person name="Holub E."/>
            <person name="Studholme D.J."/>
            <person name="Maclean D."/>
            <person name="Jones J.D."/>
        </authorList>
    </citation>
    <scope>NUCLEOTIDE SEQUENCE</scope>
</reference>
<keyword evidence="4 9" id="KW-0049">Antioxidant</keyword>
<dbReference type="GO" id="GO:0006979">
    <property type="term" value="P:response to oxidative stress"/>
    <property type="evidence" value="ECO:0007669"/>
    <property type="project" value="TreeGrafter"/>
</dbReference>
<evidence type="ECO:0000259" key="11">
    <source>
        <dbReference type="PROSITE" id="PS51352"/>
    </source>
</evidence>
<feature type="active site" description="Cysteine sulfenic acid (-SOH) intermediate; for peroxidase activity" evidence="10">
    <location>
        <position position="48"/>
    </location>
</feature>
<dbReference type="PIRSF" id="PIRSF000239">
    <property type="entry name" value="AHPC"/>
    <property type="match status" value="1"/>
</dbReference>